<feature type="non-terminal residue" evidence="1">
    <location>
        <position position="1"/>
    </location>
</feature>
<dbReference type="EMBL" id="BTSY01000006">
    <property type="protein sequence ID" value="GMT34183.1"/>
    <property type="molecule type" value="Genomic_DNA"/>
</dbReference>
<sequence length="68" mass="7303">IPGGKCEILDGGTGQLDTDLSGLTEGRFFNKTSSNVVGVNDDVGGMLKQESTLSSPKLQPTKRLRQFY</sequence>
<accession>A0AAV5WVF0</accession>
<dbReference type="AlphaFoldDB" id="A0AAV5WVF0"/>
<dbReference type="Proteomes" id="UP001432322">
    <property type="component" value="Unassembled WGS sequence"/>
</dbReference>
<name>A0AAV5WVF0_9BILA</name>
<evidence type="ECO:0000313" key="1">
    <source>
        <dbReference type="EMBL" id="GMT34183.1"/>
    </source>
</evidence>
<evidence type="ECO:0000313" key="2">
    <source>
        <dbReference type="Proteomes" id="UP001432322"/>
    </source>
</evidence>
<reference evidence="1" key="1">
    <citation type="submission" date="2023-10" db="EMBL/GenBank/DDBJ databases">
        <title>Genome assembly of Pristionchus species.</title>
        <authorList>
            <person name="Yoshida K."/>
            <person name="Sommer R.J."/>
        </authorList>
    </citation>
    <scope>NUCLEOTIDE SEQUENCE</scope>
    <source>
        <strain evidence="1">RS5133</strain>
    </source>
</reference>
<keyword evidence="2" id="KW-1185">Reference proteome</keyword>
<gene>
    <name evidence="1" type="ORF">PFISCL1PPCAC_25480</name>
</gene>
<proteinExistence type="predicted"/>
<organism evidence="1 2">
    <name type="scientific">Pristionchus fissidentatus</name>
    <dbReference type="NCBI Taxonomy" id="1538716"/>
    <lineage>
        <taxon>Eukaryota</taxon>
        <taxon>Metazoa</taxon>
        <taxon>Ecdysozoa</taxon>
        <taxon>Nematoda</taxon>
        <taxon>Chromadorea</taxon>
        <taxon>Rhabditida</taxon>
        <taxon>Rhabditina</taxon>
        <taxon>Diplogasteromorpha</taxon>
        <taxon>Diplogasteroidea</taxon>
        <taxon>Neodiplogasteridae</taxon>
        <taxon>Pristionchus</taxon>
    </lineage>
</organism>
<protein>
    <submittedName>
        <fullName evidence="1">Uncharacterized protein</fullName>
    </submittedName>
</protein>
<comment type="caution">
    <text evidence="1">The sequence shown here is derived from an EMBL/GenBank/DDBJ whole genome shotgun (WGS) entry which is preliminary data.</text>
</comment>